<organism evidence="4 5">
    <name type="scientific">Candidatus Falkowbacteria bacterium CG10_big_fil_rev_8_21_14_0_10_43_10</name>
    <dbReference type="NCBI Taxonomy" id="1974567"/>
    <lineage>
        <taxon>Bacteria</taxon>
        <taxon>Candidatus Falkowiibacteriota</taxon>
    </lineage>
</organism>
<dbReference type="PANTHER" id="PTHR43739:SF5">
    <property type="entry name" value="EXO-ALPHA-SIALIDASE"/>
    <property type="match status" value="1"/>
</dbReference>
<dbReference type="InterPro" id="IPR031778">
    <property type="entry name" value="Sortilin_N"/>
</dbReference>
<feature type="signal peptide" evidence="2">
    <location>
        <begin position="1"/>
        <end position="21"/>
    </location>
</feature>
<dbReference type="InterPro" id="IPR052025">
    <property type="entry name" value="Xyloglucanase_GH74"/>
</dbReference>
<dbReference type="PROSITE" id="PS51257">
    <property type="entry name" value="PROKAR_LIPOPROTEIN"/>
    <property type="match status" value="1"/>
</dbReference>
<dbReference type="EMBL" id="PFAR01000024">
    <property type="protein sequence ID" value="PIR93189.1"/>
    <property type="molecule type" value="Genomic_DNA"/>
</dbReference>
<gene>
    <name evidence="4" type="ORF">COT99_01865</name>
</gene>
<protein>
    <recommendedName>
        <fullName evidence="3">Sortilin N-terminal domain-containing protein</fullName>
    </recommendedName>
</protein>
<evidence type="ECO:0000259" key="3">
    <source>
        <dbReference type="Pfam" id="PF15902"/>
    </source>
</evidence>
<sequence>MKKIRILILLLAALLFTSACAITFQTSGDSKSAIDGGVYKTLNKGGNWTQETLVANITGEPYTFHKDNIISLALDPQDNKAVYAGTDSQGMLYSYDGGDSWTMAKELGKRSIKDIAVSSDDKCTIYIASDNKIFKSEDCSRSWENIYYDNETGVRINSLAVDPKNAKIIYAGTSRGEIIISSDSGRSWAALKRFSEEKSKLSVIKVIIDSRNPDNIWAGTDVNGVYKSGDKGKSWKSFEEEFMEINTKNSLQVSDIALAQNNGQTVIVATKAGLLRTYDAGGHWHAIELIPPSDKTAINAVEIHPIDSNLIYYTTNTSFVWSDDGGKAWTSKKLPGSRAGVVLKLDPGNPGVVYLGVKTVVKK</sequence>
<evidence type="ECO:0000313" key="5">
    <source>
        <dbReference type="Proteomes" id="UP000228626"/>
    </source>
</evidence>
<accession>A0A2H0V420</accession>
<keyword evidence="1" id="KW-0677">Repeat</keyword>
<feature type="chain" id="PRO_5013749106" description="Sortilin N-terminal domain-containing protein" evidence="2">
    <location>
        <begin position="22"/>
        <end position="363"/>
    </location>
</feature>
<dbReference type="GO" id="GO:0010411">
    <property type="term" value="P:xyloglucan metabolic process"/>
    <property type="evidence" value="ECO:0007669"/>
    <property type="project" value="TreeGrafter"/>
</dbReference>
<name>A0A2H0V420_9BACT</name>
<dbReference type="InterPro" id="IPR015943">
    <property type="entry name" value="WD40/YVTN_repeat-like_dom_sf"/>
</dbReference>
<feature type="domain" description="Sortilin N-terminal" evidence="3">
    <location>
        <begin position="92"/>
        <end position="193"/>
    </location>
</feature>
<dbReference type="SUPFAM" id="SSF50939">
    <property type="entry name" value="Sialidases"/>
    <property type="match status" value="1"/>
</dbReference>
<reference evidence="5" key="1">
    <citation type="submission" date="2017-09" db="EMBL/GenBank/DDBJ databases">
        <title>Depth-based differentiation of microbial function through sediment-hosted aquifers and enrichment of novel symbionts in the deep terrestrial subsurface.</title>
        <authorList>
            <person name="Probst A.J."/>
            <person name="Ladd B."/>
            <person name="Jarett J.K."/>
            <person name="Geller-Mcgrath D.E."/>
            <person name="Sieber C.M.K."/>
            <person name="Emerson J.B."/>
            <person name="Anantharaman K."/>
            <person name="Thomas B.C."/>
            <person name="Malmstrom R."/>
            <person name="Stieglmeier M."/>
            <person name="Klingl A."/>
            <person name="Woyke T."/>
            <person name="Ryan C.M."/>
            <person name="Banfield J.F."/>
        </authorList>
    </citation>
    <scope>NUCLEOTIDE SEQUENCE [LARGE SCALE GENOMIC DNA]</scope>
</reference>
<dbReference type="Gene3D" id="2.130.10.10">
    <property type="entry name" value="YVTN repeat-like/Quinoprotein amine dehydrogenase"/>
    <property type="match status" value="3"/>
</dbReference>
<keyword evidence="2" id="KW-0732">Signal</keyword>
<dbReference type="AlphaFoldDB" id="A0A2H0V420"/>
<proteinExistence type="predicted"/>
<comment type="caution">
    <text evidence="4">The sequence shown here is derived from an EMBL/GenBank/DDBJ whole genome shotgun (WGS) entry which is preliminary data.</text>
</comment>
<evidence type="ECO:0000313" key="4">
    <source>
        <dbReference type="EMBL" id="PIR93189.1"/>
    </source>
</evidence>
<evidence type="ECO:0000256" key="1">
    <source>
        <dbReference type="ARBA" id="ARBA00022737"/>
    </source>
</evidence>
<dbReference type="Proteomes" id="UP000228626">
    <property type="component" value="Unassembled WGS sequence"/>
</dbReference>
<evidence type="ECO:0000256" key="2">
    <source>
        <dbReference type="SAM" id="SignalP"/>
    </source>
</evidence>
<dbReference type="Pfam" id="PF15902">
    <property type="entry name" value="Sortilin-Vps10"/>
    <property type="match status" value="1"/>
</dbReference>
<dbReference type="InterPro" id="IPR036278">
    <property type="entry name" value="Sialidase_sf"/>
</dbReference>
<dbReference type="PANTHER" id="PTHR43739">
    <property type="entry name" value="XYLOGLUCANASE (EUROFUNG)"/>
    <property type="match status" value="1"/>
</dbReference>